<comment type="caution">
    <text evidence="1">The sequence shown here is derived from an EMBL/GenBank/DDBJ whole genome shotgun (WGS) entry which is preliminary data.</text>
</comment>
<evidence type="ECO:0000313" key="1">
    <source>
        <dbReference type="EMBL" id="KAJ1197928.1"/>
    </source>
</evidence>
<dbReference type="SUPFAM" id="SSF50630">
    <property type="entry name" value="Acid proteases"/>
    <property type="match status" value="1"/>
</dbReference>
<accession>A0AAV7V8Q5</accession>
<name>A0AAV7V8Q5_PLEWA</name>
<dbReference type="Proteomes" id="UP001066276">
    <property type="component" value="Chromosome 2_1"/>
</dbReference>
<protein>
    <submittedName>
        <fullName evidence="1">Uncharacterized protein</fullName>
    </submittedName>
</protein>
<organism evidence="1 2">
    <name type="scientific">Pleurodeles waltl</name>
    <name type="common">Iberian ribbed newt</name>
    <dbReference type="NCBI Taxonomy" id="8319"/>
    <lineage>
        <taxon>Eukaryota</taxon>
        <taxon>Metazoa</taxon>
        <taxon>Chordata</taxon>
        <taxon>Craniata</taxon>
        <taxon>Vertebrata</taxon>
        <taxon>Euteleostomi</taxon>
        <taxon>Amphibia</taxon>
        <taxon>Batrachia</taxon>
        <taxon>Caudata</taxon>
        <taxon>Salamandroidea</taxon>
        <taxon>Salamandridae</taxon>
        <taxon>Pleurodelinae</taxon>
        <taxon>Pleurodeles</taxon>
    </lineage>
</organism>
<dbReference type="EMBL" id="JANPWB010000003">
    <property type="protein sequence ID" value="KAJ1197928.1"/>
    <property type="molecule type" value="Genomic_DNA"/>
</dbReference>
<keyword evidence="2" id="KW-1185">Reference proteome</keyword>
<proteinExistence type="predicted"/>
<evidence type="ECO:0000313" key="2">
    <source>
        <dbReference type="Proteomes" id="UP001066276"/>
    </source>
</evidence>
<dbReference type="InterPro" id="IPR021109">
    <property type="entry name" value="Peptidase_aspartic_dom_sf"/>
</dbReference>
<reference evidence="1" key="1">
    <citation type="journal article" date="2022" name="bioRxiv">
        <title>Sequencing and chromosome-scale assembly of the giantPleurodeles waltlgenome.</title>
        <authorList>
            <person name="Brown T."/>
            <person name="Elewa A."/>
            <person name="Iarovenko S."/>
            <person name="Subramanian E."/>
            <person name="Araus A.J."/>
            <person name="Petzold A."/>
            <person name="Susuki M."/>
            <person name="Suzuki K.-i.T."/>
            <person name="Hayashi T."/>
            <person name="Toyoda A."/>
            <person name="Oliveira C."/>
            <person name="Osipova E."/>
            <person name="Leigh N.D."/>
            <person name="Simon A."/>
            <person name="Yun M.H."/>
        </authorList>
    </citation>
    <scope>NUCLEOTIDE SEQUENCE</scope>
    <source>
        <strain evidence="1">20211129_DDA</strain>
        <tissue evidence="1">Liver</tissue>
    </source>
</reference>
<dbReference type="AlphaFoldDB" id="A0AAV7V8Q5"/>
<sequence length="192" mass="21595">MTGLFRPILLSRQDGVLVTALYRAWCEALRHTGIRTPYAPEIPLVGLPLGEPLHCFTERQMSPWTEARLVTMDDCSGQGERSSFAELLDPAGSVLECERKKQPKEQVYVGDVNVEMLFDSGEWLTLISNEVFDEHFSDKIKLLDPDVIPGAYGGEIIQLKGYFESVLSFKNKSVYGKIYVLIKGDSVISWPH</sequence>
<gene>
    <name evidence="1" type="ORF">NDU88_001772</name>
</gene>